<dbReference type="AlphaFoldDB" id="A0A841BML0"/>
<reference evidence="2 3" key="1">
    <citation type="submission" date="2020-08" db="EMBL/GenBank/DDBJ databases">
        <title>Sequencing the genomes of 1000 actinobacteria strains.</title>
        <authorList>
            <person name="Klenk H.-P."/>
        </authorList>
    </citation>
    <scope>NUCLEOTIDE SEQUENCE [LARGE SCALE GENOMIC DNA]</scope>
    <source>
        <strain evidence="2 3">DSM 45362</strain>
    </source>
</reference>
<dbReference type="Proteomes" id="UP000587527">
    <property type="component" value="Unassembled WGS sequence"/>
</dbReference>
<comment type="caution">
    <text evidence="2">The sequence shown here is derived from an EMBL/GenBank/DDBJ whole genome shotgun (WGS) entry which is preliminary data.</text>
</comment>
<keyword evidence="1" id="KW-0812">Transmembrane</keyword>
<evidence type="ECO:0000313" key="2">
    <source>
        <dbReference type="EMBL" id="MBB5868419.1"/>
    </source>
</evidence>
<sequence length="52" mass="6136">MNWWDVAAGAVAGLVLQNVTYPSAVKRYQRWRKRRHFRAAELASRIMEDRFG</sequence>
<dbReference type="EMBL" id="JACHMN010000002">
    <property type="protein sequence ID" value="MBB5868419.1"/>
    <property type="molecule type" value="Genomic_DNA"/>
</dbReference>
<organism evidence="2 3">
    <name type="scientific">Allocatelliglobosispora scoriae</name>
    <dbReference type="NCBI Taxonomy" id="643052"/>
    <lineage>
        <taxon>Bacteria</taxon>
        <taxon>Bacillati</taxon>
        <taxon>Actinomycetota</taxon>
        <taxon>Actinomycetes</taxon>
        <taxon>Micromonosporales</taxon>
        <taxon>Micromonosporaceae</taxon>
        <taxon>Allocatelliglobosispora</taxon>
    </lineage>
</organism>
<feature type="transmembrane region" description="Helical" evidence="1">
    <location>
        <begin position="6"/>
        <end position="25"/>
    </location>
</feature>
<keyword evidence="1" id="KW-1133">Transmembrane helix</keyword>
<keyword evidence="1" id="KW-0472">Membrane</keyword>
<proteinExistence type="predicted"/>
<gene>
    <name evidence="2" type="ORF">F4553_001798</name>
</gene>
<keyword evidence="3" id="KW-1185">Reference proteome</keyword>
<evidence type="ECO:0000313" key="3">
    <source>
        <dbReference type="Proteomes" id="UP000587527"/>
    </source>
</evidence>
<accession>A0A841BML0</accession>
<name>A0A841BML0_9ACTN</name>
<protein>
    <submittedName>
        <fullName evidence="2">Uncharacterized protein</fullName>
    </submittedName>
</protein>
<evidence type="ECO:0000256" key="1">
    <source>
        <dbReference type="SAM" id="Phobius"/>
    </source>
</evidence>